<evidence type="ECO:0000256" key="4">
    <source>
        <dbReference type="ARBA" id="ARBA00022801"/>
    </source>
</evidence>
<sequence>MEKKIILNGIFYIILTSIFIYLWIKEKQIAATIKSYRDSFSNFLINSFNIRNSKYQTSLRKTVDFIETITSAIILVLIIQRFYLGNFLVPTGSMIPTIIPKDRLFGNMVIYKFTKPKREDIIVFKEPIDNKVLYTKRLMGLPGETVQIKDDYLFINNKKISTRNYSNLADLQPNVEWIIPKKGDTLEIYADFNIKNVLIEKNIDIEKFQQVIYDHPGRITTFFKGIHFKINGKETGPVPDYIHDKNTISKLINGKTLKFTINEDYYLALGDNTNNSMDSRVWGFLAEHRIKGKPFLRFWPLNRIGLLK</sequence>
<evidence type="ECO:0000256" key="5">
    <source>
        <dbReference type="PIRSR" id="PIRSR600223-1"/>
    </source>
</evidence>
<dbReference type="InterPro" id="IPR019533">
    <property type="entry name" value="Peptidase_S26"/>
</dbReference>
<dbReference type="NCBIfam" id="TIGR02227">
    <property type="entry name" value="sigpep_I_bact"/>
    <property type="match status" value="1"/>
</dbReference>
<keyword evidence="6" id="KW-0812">Transmembrane</keyword>
<feature type="active site" evidence="5">
    <location>
        <position position="136"/>
    </location>
</feature>
<comment type="caution">
    <text evidence="8">The sequence shown here is derived from an EMBL/GenBank/DDBJ whole genome shotgun (WGS) entry which is preliminary data.</text>
</comment>
<dbReference type="PROSITE" id="PS00760">
    <property type="entry name" value="SPASE_I_2"/>
    <property type="match status" value="1"/>
</dbReference>
<evidence type="ECO:0000259" key="7">
    <source>
        <dbReference type="Pfam" id="PF10502"/>
    </source>
</evidence>
<dbReference type="GO" id="GO:0004252">
    <property type="term" value="F:serine-type endopeptidase activity"/>
    <property type="evidence" value="ECO:0007669"/>
    <property type="project" value="InterPro"/>
</dbReference>
<dbReference type="Gene3D" id="2.10.109.10">
    <property type="entry name" value="Umud Fragment, subunit A"/>
    <property type="match status" value="1"/>
</dbReference>
<evidence type="ECO:0000256" key="3">
    <source>
        <dbReference type="ARBA" id="ARBA00013208"/>
    </source>
</evidence>
<evidence type="ECO:0000256" key="2">
    <source>
        <dbReference type="ARBA" id="ARBA00009370"/>
    </source>
</evidence>
<dbReference type="InterPro" id="IPR019757">
    <property type="entry name" value="Pept_S26A_signal_pept_1_Lys-AS"/>
</dbReference>
<dbReference type="RefSeq" id="WP_134112952.1">
    <property type="nucleotide sequence ID" value="NZ_SOBG01000004.1"/>
</dbReference>
<feature type="transmembrane region" description="Helical" evidence="6">
    <location>
        <begin position="6"/>
        <end position="24"/>
    </location>
</feature>
<comment type="subcellular location">
    <subcellularLocation>
        <location evidence="6">Membrane</location>
        <topology evidence="6">Single-pass type II membrane protein</topology>
    </subcellularLocation>
</comment>
<dbReference type="PRINTS" id="PR00727">
    <property type="entry name" value="LEADERPTASE"/>
</dbReference>
<dbReference type="EMBL" id="SOBG01000004">
    <property type="protein sequence ID" value="TDT70517.1"/>
    <property type="molecule type" value="Genomic_DNA"/>
</dbReference>
<reference evidence="8 9" key="1">
    <citation type="submission" date="2019-03" db="EMBL/GenBank/DDBJ databases">
        <title>Genomic Encyclopedia of Type Strains, Phase IV (KMG-IV): sequencing the most valuable type-strain genomes for metagenomic binning, comparative biology and taxonomic classification.</title>
        <authorList>
            <person name="Goeker M."/>
        </authorList>
    </citation>
    <scope>NUCLEOTIDE SEQUENCE [LARGE SCALE GENOMIC DNA]</scope>
    <source>
        <strain evidence="8 9">DSM 100055</strain>
    </source>
</reference>
<dbReference type="CDD" id="cd06530">
    <property type="entry name" value="S26_SPase_I"/>
    <property type="match status" value="1"/>
</dbReference>
<name>A0AA46DYK8_9FUSO</name>
<organism evidence="8 9">
    <name type="scientific">Hypnocyclicus thermotrophus</name>
    <dbReference type="NCBI Taxonomy" id="1627895"/>
    <lineage>
        <taxon>Bacteria</taxon>
        <taxon>Fusobacteriati</taxon>
        <taxon>Fusobacteriota</taxon>
        <taxon>Fusobacteriia</taxon>
        <taxon>Fusobacteriales</taxon>
        <taxon>Fusobacteriaceae</taxon>
        <taxon>Hypnocyclicus</taxon>
    </lineage>
</organism>
<dbReference type="Proteomes" id="UP000294678">
    <property type="component" value="Unassembled WGS sequence"/>
</dbReference>
<dbReference type="GO" id="GO:0006465">
    <property type="term" value="P:signal peptide processing"/>
    <property type="evidence" value="ECO:0007669"/>
    <property type="project" value="InterPro"/>
</dbReference>
<dbReference type="PANTHER" id="PTHR43390">
    <property type="entry name" value="SIGNAL PEPTIDASE I"/>
    <property type="match status" value="1"/>
</dbReference>
<gene>
    <name evidence="8" type="ORF">EV215_1062</name>
</gene>
<proteinExistence type="inferred from homology"/>
<keyword evidence="6" id="KW-0645">Protease</keyword>
<dbReference type="SUPFAM" id="SSF51306">
    <property type="entry name" value="LexA/Signal peptidase"/>
    <property type="match status" value="1"/>
</dbReference>
<keyword evidence="6" id="KW-0472">Membrane</keyword>
<evidence type="ECO:0000313" key="8">
    <source>
        <dbReference type="EMBL" id="TDT70517.1"/>
    </source>
</evidence>
<dbReference type="InterPro" id="IPR036286">
    <property type="entry name" value="LexA/Signal_pep-like_sf"/>
</dbReference>
<comment type="caution">
    <text evidence="6">Lacks conserved residue(s) required for the propagation of feature annotation.</text>
</comment>
<protein>
    <recommendedName>
        <fullName evidence="3 6">Signal peptidase I</fullName>
        <ecNumber evidence="3 6">3.4.21.89</ecNumber>
    </recommendedName>
</protein>
<keyword evidence="4 6" id="KW-0378">Hydrolase</keyword>
<dbReference type="EC" id="3.4.21.89" evidence="3 6"/>
<evidence type="ECO:0000256" key="1">
    <source>
        <dbReference type="ARBA" id="ARBA00000677"/>
    </source>
</evidence>
<feature type="transmembrane region" description="Helical" evidence="6">
    <location>
        <begin position="65"/>
        <end position="84"/>
    </location>
</feature>
<keyword evidence="6" id="KW-1133">Transmembrane helix</keyword>
<dbReference type="Pfam" id="PF10502">
    <property type="entry name" value="Peptidase_S26"/>
    <property type="match status" value="1"/>
</dbReference>
<dbReference type="PANTHER" id="PTHR43390:SF1">
    <property type="entry name" value="CHLOROPLAST PROCESSING PEPTIDASE"/>
    <property type="match status" value="1"/>
</dbReference>
<comment type="similarity">
    <text evidence="2 6">Belongs to the peptidase S26 family.</text>
</comment>
<dbReference type="GO" id="GO:0016020">
    <property type="term" value="C:membrane"/>
    <property type="evidence" value="ECO:0007669"/>
    <property type="project" value="UniProtKB-SubCell"/>
</dbReference>
<dbReference type="AlphaFoldDB" id="A0AA46DYK8"/>
<dbReference type="GO" id="GO:0009003">
    <property type="term" value="F:signal peptidase activity"/>
    <property type="evidence" value="ECO:0007669"/>
    <property type="project" value="UniProtKB-EC"/>
</dbReference>
<evidence type="ECO:0000313" key="9">
    <source>
        <dbReference type="Proteomes" id="UP000294678"/>
    </source>
</evidence>
<feature type="active site" evidence="5">
    <location>
        <position position="93"/>
    </location>
</feature>
<comment type="catalytic activity">
    <reaction evidence="1 6">
        <text>Cleavage of hydrophobic, N-terminal signal or leader sequences from secreted and periplasmic proteins.</text>
        <dbReference type="EC" id="3.4.21.89"/>
    </reaction>
</comment>
<keyword evidence="9" id="KW-1185">Reference proteome</keyword>
<accession>A0AA46DYK8</accession>
<dbReference type="InterPro" id="IPR000223">
    <property type="entry name" value="Pept_S26A_signal_pept_1"/>
</dbReference>
<evidence type="ECO:0000256" key="6">
    <source>
        <dbReference type="RuleBase" id="RU362042"/>
    </source>
</evidence>
<feature type="domain" description="Peptidase S26" evidence="7">
    <location>
        <begin position="64"/>
        <end position="299"/>
    </location>
</feature>